<sequence>MRIFVIFALIFYVKGGLSPNEILRGHFLPDLNIKPSEEKDLLGISEKPIVYQVEENPNKISAQTITMLSKEEPNSNSTPYESRKSYEDLSLLTTLLKATREESATLQHKKLSRKNQSLTTWCSSIDDSIPNSSSKIKCSEALESSSFGDGKVDEIRTKKNKRFRKVSDFYPSEYEISMSHKYTPVSSLETKNNLAKEQSLQTTKRITLERNCKKEKLSGLHQSKHLDKILKKPKSERFKEILKDVTTQSSSSAISDKKIDPKLKRSKRRPRKKGLSSKKITF</sequence>
<protein>
    <submittedName>
        <fullName evidence="3">Expressed protein</fullName>
    </submittedName>
</protein>
<dbReference type="AlphaFoldDB" id="A0AAV0AKB8"/>
<feature type="non-terminal residue" evidence="3">
    <location>
        <position position="282"/>
    </location>
</feature>
<evidence type="ECO:0000256" key="1">
    <source>
        <dbReference type="SAM" id="MobiDB-lite"/>
    </source>
</evidence>
<comment type="caution">
    <text evidence="3">The sequence shown here is derived from an EMBL/GenBank/DDBJ whole genome shotgun (WGS) entry which is preliminary data.</text>
</comment>
<feature type="non-terminal residue" evidence="3">
    <location>
        <position position="1"/>
    </location>
</feature>
<name>A0AAV0AKB8_PHAPC</name>
<proteinExistence type="predicted"/>
<evidence type="ECO:0000313" key="4">
    <source>
        <dbReference type="Proteomes" id="UP001153365"/>
    </source>
</evidence>
<evidence type="ECO:0000313" key="3">
    <source>
        <dbReference type="EMBL" id="CAH7668789.1"/>
    </source>
</evidence>
<accession>A0AAV0AKB8</accession>
<dbReference type="EMBL" id="CALTRL010000607">
    <property type="protein sequence ID" value="CAH7668789.1"/>
    <property type="molecule type" value="Genomic_DNA"/>
</dbReference>
<gene>
    <name evidence="3" type="ORF">PPACK8108_LOCUS3343</name>
</gene>
<feature type="compositionally biased region" description="Basic residues" evidence="1">
    <location>
        <begin position="264"/>
        <end position="282"/>
    </location>
</feature>
<keyword evidence="4" id="KW-1185">Reference proteome</keyword>
<reference evidence="3" key="1">
    <citation type="submission" date="2022-06" db="EMBL/GenBank/DDBJ databases">
        <authorList>
            <consortium name="SYNGENTA / RWTH Aachen University"/>
        </authorList>
    </citation>
    <scope>NUCLEOTIDE SEQUENCE</scope>
</reference>
<dbReference type="Proteomes" id="UP001153365">
    <property type="component" value="Unassembled WGS sequence"/>
</dbReference>
<feature type="chain" id="PRO_5043370288" evidence="2">
    <location>
        <begin position="16"/>
        <end position="282"/>
    </location>
</feature>
<feature type="region of interest" description="Disordered" evidence="1">
    <location>
        <begin position="242"/>
        <end position="282"/>
    </location>
</feature>
<keyword evidence="2" id="KW-0732">Signal</keyword>
<organism evidence="3 4">
    <name type="scientific">Phakopsora pachyrhizi</name>
    <name type="common">Asian soybean rust disease fungus</name>
    <dbReference type="NCBI Taxonomy" id="170000"/>
    <lineage>
        <taxon>Eukaryota</taxon>
        <taxon>Fungi</taxon>
        <taxon>Dikarya</taxon>
        <taxon>Basidiomycota</taxon>
        <taxon>Pucciniomycotina</taxon>
        <taxon>Pucciniomycetes</taxon>
        <taxon>Pucciniales</taxon>
        <taxon>Phakopsoraceae</taxon>
        <taxon>Phakopsora</taxon>
    </lineage>
</organism>
<evidence type="ECO:0000256" key="2">
    <source>
        <dbReference type="SAM" id="SignalP"/>
    </source>
</evidence>
<feature type="signal peptide" evidence="2">
    <location>
        <begin position="1"/>
        <end position="15"/>
    </location>
</feature>